<proteinExistence type="inferred from homology"/>
<keyword evidence="4 7" id="KW-0472">Membrane</keyword>
<sequence>MTYRYIDASANPQGVLINGLVWFMLILATISVVLRVYCKLIRRRALWWDDYFLISAWIFLTASCCCTTANIRLGFGLHIYEVPLENMATLGLISNISGFTSVIAVDLSKTSFAITLLRLTDGKLRWLVWFIIVVLNLTQMMSAVFFWASCDPPAKIWNPMLEGTCWPASFSIISGLVAGVLSVLADFSLALLPWRLLLRFHMYRREKIGVAIAMSVGVFAGITCIVKLTTLPLLAKGDFTYHGTPLVLWGFAEVVCTIIAASIPTMRALFHNPSKAHDLPSLRVDITAKTGPEAANNQTYAELEDSQSNNESTFTVATQNEQLGRDKTGGSPSSSRKDTSAAYELDAFENSRA</sequence>
<dbReference type="AlphaFoldDB" id="A0AAE0N6W2"/>
<feature type="transmembrane region" description="Helical" evidence="7">
    <location>
        <begin position="20"/>
        <end position="38"/>
    </location>
</feature>
<dbReference type="InterPro" id="IPR049326">
    <property type="entry name" value="Rhodopsin_dom_fungi"/>
</dbReference>
<feature type="transmembrane region" description="Helical" evidence="7">
    <location>
        <begin position="246"/>
        <end position="270"/>
    </location>
</feature>
<organism evidence="9 10">
    <name type="scientific">Podospora didyma</name>
    <dbReference type="NCBI Taxonomy" id="330526"/>
    <lineage>
        <taxon>Eukaryota</taxon>
        <taxon>Fungi</taxon>
        <taxon>Dikarya</taxon>
        <taxon>Ascomycota</taxon>
        <taxon>Pezizomycotina</taxon>
        <taxon>Sordariomycetes</taxon>
        <taxon>Sordariomycetidae</taxon>
        <taxon>Sordariales</taxon>
        <taxon>Podosporaceae</taxon>
        <taxon>Podospora</taxon>
    </lineage>
</organism>
<reference evidence="9" key="2">
    <citation type="submission" date="2023-06" db="EMBL/GenBank/DDBJ databases">
        <authorList>
            <consortium name="Lawrence Berkeley National Laboratory"/>
            <person name="Haridas S."/>
            <person name="Hensen N."/>
            <person name="Bonometti L."/>
            <person name="Westerberg I."/>
            <person name="Brannstrom I.O."/>
            <person name="Guillou S."/>
            <person name="Cros-Aarteil S."/>
            <person name="Calhoun S."/>
            <person name="Kuo A."/>
            <person name="Mondo S."/>
            <person name="Pangilinan J."/>
            <person name="Riley R."/>
            <person name="LaButti K."/>
            <person name="Andreopoulos B."/>
            <person name="Lipzen A."/>
            <person name="Chen C."/>
            <person name="Yanf M."/>
            <person name="Daum C."/>
            <person name="Ng V."/>
            <person name="Clum A."/>
            <person name="Steindorff A."/>
            <person name="Ohm R."/>
            <person name="Martin F."/>
            <person name="Silar P."/>
            <person name="Natvig D."/>
            <person name="Lalanne C."/>
            <person name="Gautier V."/>
            <person name="Ament-velasquez S.L."/>
            <person name="Kruys A."/>
            <person name="Hutchinson M.I."/>
            <person name="Powell A.J."/>
            <person name="Barry K."/>
            <person name="Miller A.N."/>
            <person name="Grigoriev I.V."/>
            <person name="Debuchy R."/>
            <person name="Gladieux P."/>
            <person name="Thoren M.H."/>
            <person name="Johannesson H."/>
        </authorList>
    </citation>
    <scope>NUCLEOTIDE SEQUENCE</scope>
    <source>
        <strain evidence="9">CBS 232.78</strain>
    </source>
</reference>
<evidence type="ECO:0000256" key="3">
    <source>
        <dbReference type="ARBA" id="ARBA00022989"/>
    </source>
</evidence>
<dbReference type="InterPro" id="IPR052337">
    <property type="entry name" value="SAT4-like"/>
</dbReference>
<feature type="transmembrane region" description="Helical" evidence="7">
    <location>
        <begin position="168"/>
        <end position="196"/>
    </location>
</feature>
<keyword evidence="3 7" id="KW-1133">Transmembrane helix</keyword>
<name>A0AAE0N6W2_9PEZI</name>
<evidence type="ECO:0000313" key="9">
    <source>
        <dbReference type="EMBL" id="KAK3372343.1"/>
    </source>
</evidence>
<dbReference type="GO" id="GO:0016020">
    <property type="term" value="C:membrane"/>
    <property type="evidence" value="ECO:0007669"/>
    <property type="project" value="UniProtKB-SubCell"/>
</dbReference>
<feature type="transmembrane region" description="Helical" evidence="7">
    <location>
        <begin position="87"/>
        <end position="105"/>
    </location>
</feature>
<evidence type="ECO:0000256" key="7">
    <source>
        <dbReference type="SAM" id="Phobius"/>
    </source>
</evidence>
<evidence type="ECO:0000256" key="2">
    <source>
        <dbReference type="ARBA" id="ARBA00022692"/>
    </source>
</evidence>
<evidence type="ECO:0000259" key="8">
    <source>
        <dbReference type="Pfam" id="PF20684"/>
    </source>
</evidence>
<dbReference type="Proteomes" id="UP001285441">
    <property type="component" value="Unassembled WGS sequence"/>
</dbReference>
<dbReference type="PANTHER" id="PTHR33048:SF42">
    <property type="entry name" value="INTEGRAL MEMBRANE PROTEIN"/>
    <property type="match status" value="1"/>
</dbReference>
<evidence type="ECO:0000313" key="10">
    <source>
        <dbReference type="Proteomes" id="UP001285441"/>
    </source>
</evidence>
<comment type="similarity">
    <text evidence="5">Belongs to the SAT4 family.</text>
</comment>
<protein>
    <submittedName>
        <fullName evidence="9">Integral membrane protein</fullName>
    </submittedName>
</protein>
<dbReference type="PANTHER" id="PTHR33048">
    <property type="entry name" value="PTH11-LIKE INTEGRAL MEMBRANE PROTEIN (AFU_ORTHOLOGUE AFUA_5G11245)"/>
    <property type="match status" value="1"/>
</dbReference>
<feature type="domain" description="Rhodopsin" evidence="8">
    <location>
        <begin position="34"/>
        <end position="271"/>
    </location>
</feature>
<feature type="region of interest" description="Disordered" evidence="6">
    <location>
        <begin position="302"/>
        <end position="353"/>
    </location>
</feature>
<feature type="transmembrane region" description="Helical" evidence="7">
    <location>
        <begin position="126"/>
        <end position="148"/>
    </location>
</feature>
<feature type="compositionally biased region" description="Polar residues" evidence="6">
    <location>
        <begin position="302"/>
        <end position="322"/>
    </location>
</feature>
<evidence type="ECO:0000256" key="4">
    <source>
        <dbReference type="ARBA" id="ARBA00023136"/>
    </source>
</evidence>
<accession>A0AAE0N6W2</accession>
<comment type="caution">
    <text evidence="9">The sequence shown here is derived from an EMBL/GenBank/DDBJ whole genome shotgun (WGS) entry which is preliminary data.</text>
</comment>
<reference evidence="9" key="1">
    <citation type="journal article" date="2023" name="Mol. Phylogenet. Evol.">
        <title>Genome-scale phylogeny and comparative genomics of the fungal order Sordariales.</title>
        <authorList>
            <person name="Hensen N."/>
            <person name="Bonometti L."/>
            <person name="Westerberg I."/>
            <person name="Brannstrom I.O."/>
            <person name="Guillou S."/>
            <person name="Cros-Aarteil S."/>
            <person name="Calhoun S."/>
            <person name="Haridas S."/>
            <person name="Kuo A."/>
            <person name="Mondo S."/>
            <person name="Pangilinan J."/>
            <person name="Riley R."/>
            <person name="LaButti K."/>
            <person name="Andreopoulos B."/>
            <person name="Lipzen A."/>
            <person name="Chen C."/>
            <person name="Yan M."/>
            <person name="Daum C."/>
            <person name="Ng V."/>
            <person name="Clum A."/>
            <person name="Steindorff A."/>
            <person name="Ohm R.A."/>
            <person name="Martin F."/>
            <person name="Silar P."/>
            <person name="Natvig D.O."/>
            <person name="Lalanne C."/>
            <person name="Gautier V."/>
            <person name="Ament-Velasquez S.L."/>
            <person name="Kruys A."/>
            <person name="Hutchinson M.I."/>
            <person name="Powell A.J."/>
            <person name="Barry K."/>
            <person name="Miller A.N."/>
            <person name="Grigoriev I.V."/>
            <person name="Debuchy R."/>
            <person name="Gladieux P."/>
            <person name="Hiltunen Thoren M."/>
            <person name="Johannesson H."/>
        </authorList>
    </citation>
    <scope>NUCLEOTIDE SEQUENCE</scope>
    <source>
        <strain evidence="9">CBS 232.78</strain>
    </source>
</reference>
<evidence type="ECO:0000256" key="5">
    <source>
        <dbReference type="ARBA" id="ARBA00038359"/>
    </source>
</evidence>
<keyword evidence="2 7" id="KW-0812">Transmembrane</keyword>
<dbReference type="EMBL" id="JAULSW010000008">
    <property type="protein sequence ID" value="KAK3372343.1"/>
    <property type="molecule type" value="Genomic_DNA"/>
</dbReference>
<feature type="transmembrane region" description="Helical" evidence="7">
    <location>
        <begin position="50"/>
        <end position="75"/>
    </location>
</feature>
<dbReference type="Pfam" id="PF20684">
    <property type="entry name" value="Fung_rhodopsin"/>
    <property type="match status" value="1"/>
</dbReference>
<comment type="subcellular location">
    <subcellularLocation>
        <location evidence="1">Membrane</location>
        <topology evidence="1">Multi-pass membrane protein</topology>
    </subcellularLocation>
</comment>
<gene>
    <name evidence="9" type="ORF">B0H63DRAFT_292576</name>
</gene>
<evidence type="ECO:0000256" key="6">
    <source>
        <dbReference type="SAM" id="MobiDB-lite"/>
    </source>
</evidence>
<feature type="transmembrane region" description="Helical" evidence="7">
    <location>
        <begin position="208"/>
        <end position="234"/>
    </location>
</feature>
<evidence type="ECO:0000256" key="1">
    <source>
        <dbReference type="ARBA" id="ARBA00004141"/>
    </source>
</evidence>
<keyword evidence="10" id="KW-1185">Reference proteome</keyword>